<organism evidence="1">
    <name type="scientific">Notodromas monacha</name>
    <dbReference type="NCBI Taxonomy" id="399045"/>
    <lineage>
        <taxon>Eukaryota</taxon>
        <taxon>Metazoa</taxon>
        <taxon>Ecdysozoa</taxon>
        <taxon>Arthropoda</taxon>
        <taxon>Crustacea</taxon>
        <taxon>Oligostraca</taxon>
        <taxon>Ostracoda</taxon>
        <taxon>Podocopa</taxon>
        <taxon>Podocopida</taxon>
        <taxon>Cypridocopina</taxon>
        <taxon>Cypridoidea</taxon>
        <taxon>Cyprididae</taxon>
        <taxon>Notodromas</taxon>
    </lineage>
</organism>
<feature type="non-terminal residue" evidence="1">
    <location>
        <position position="1"/>
    </location>
</feature>
<dbReference type="EMBL" id="OA897022">
    <property type="protein sequence ID" value="CAD7285455.1"/>
    <property type="molecule type" value="Genomic_DNA"/>
</dbReference>
<dbReference type="GO" id="GO:0045944">
    <property type="term" value="P:positive regulation of transcription by RNA polymerase II"/>
    <property type="evidence" value="ECO:0007669"/>
    <property type="project" value="TreeGrafter"/>
</dbReference>
<proteinExistence type="predicted"/>
<gene>
    <name evidence="1" type="ORF">NMOB1V02_LOCUS13057</name>
</gene>
<dbReference type="Pfam" id="PF14598">
    <property type="entry name" value="PAS_11"/>
    <property type="match status" value="1"/>
</dbReference>
<dbReference type="Proteomes" id="UP000678499">
    <property type="component" value="Unassembled WGS sequence"/>
</dbReference>
<name>A0A7R9C351_9CRUS</name>
<dbReference type="PANTHER" id="PTHR10684">
    <property type="entry name" value="NUCLEAR RECEPTOR COACTIVATOR"/>
    <property type="match status" value="1"/>
</dbReference>
<reference evidence="1" key="1">
    <citation type="submission" date="2020-11" db="EMBL/GenBank/DDBJ databases">
        <authorList>
            <person name="Tran Van P."/>
        </authorList>
    </citation>
    <scope>NUCLEOTIDE SEQUENCE</scope>
</reference>
<keyword evidence="2" id="KW-1185">Reference proteome</keyword>
<dbReference type="GO" id="GO:0032870">
    <property type="term" value="P:cellular response to hormone stimulus"/>
    <property type="evidence" value="ECO:0007669"/>
    <property type="project" value="TreeGrafter"/>
</dbReference>
<dbReference type="AlphaFoldDB" id="A0A7R9C351"/>
<dbReference type="Gene3D" id="3.30.450.20">
    <property type="entry name" value="PAS domain"/>
    <property type="match status" value="1"/>
</dbReference>
<dbReference type="PANTHER" id="PTHR10684:SF4">
    <property type="entry name" value="TAIMAN, ISOFORM G"/>
    <property type="match status" value="1"/>
</dbReference>
<dbReference type="InterPro" id="IPR017426">
    <property type="entry name" value="Nuclear_rcpt_coactivator"/>
</dbReference>
<protein>
    <submittedName>
        <fullName evidence="1">Uncharacterized protein</fullName>
    </submittedName>
</protein>
<evidence type="ECO:0000313" key="1">
    <source>
        <dbReference type="EMBL" id="CAD7285455.1"/>
    </source>
</evidence>
<dbReference type="GO" id="GO:0005634">
    <property type="term" value="C:nucleus"/>
    <property type="evidence" value="ECO:0007669"/>
    <property type="project" value="InterPro"/>
</dbReference>
<evidence type="ECO:0000313" key="2">
    <source>
        <dbReference type="Proteomes" id="UP000678499"/>
    </source>
</evidence>
<dbReference type="GO" id="GO:0016922">
    <property type="term" value="F:nuclear receptor binding"/>
    <property type="evidence" value="ECO:0007669"/>
    <property type="project" value="TreeGrafter"/>
</dbReference>
<dbReference type="GO" id="GO:0003713">
    <property type="term" value="F:transcription coactivator activity"/>
    <property type="evidence" value="ECO:0007669"/>
    <property type="project" value="InterPro"/>
</dbReference>
<dbReference type="EMBL" id="CAJPEX010014985">
    <property type="protein sequence ID" value="CAG0925607.1"/>
    <property type="molecule type" value="Genomic_DNA"/>
</dbReference>
<dbReference type="OrthoDB" id="10035882at2759"/>
<sequence length="136" mass="14911">MTTGSTIPSKRKTLGLITANLLPLPGEKTDLGSTDNSPVLADTSETQNYLVCIARRIPPAEKNQGPMVEQFTTKLDLRWKIVNVDTSGVSSSYSQHLNKEMVGRVFQELCHQGDTHKMAAFVKEVMTQGVATSVIY</sequence>
<accession>A0A7R9C351</accession>